<comment type="caution">
    <text evidence="2">The sequence shown here is derived from an EMBL/GenBank/DDBJ whole genome shotgun (WGS) entry which is preliminary data.</text>
</comment>
<dbReference type="PANTHER" id="PTHR33608:SF12">
    <property type="entry name" value="DUF58 DOMAIN-CONTAINING PROTEIN"/>
    <property type="match status" value="1"/>
</dbReference>
<evidence type="ECO:0000313" key="2">
    <source>
        <dbReference type="EMBL" id="MCZ2722817.1"/>
    </source>
</evidence>
<keyword evidence="3" id="KW-1185">Reference proteome</keyword>
<dbReference type="PANTHER" id="PTHR33608">
    <property type="entry name" value="BLL2464 PROTEIN"/>
    <property type="match status" value="1"/>
</dbReference>
<feature type="domain" description="DUF58" evidence="1">
    <location>
        <begin position="56"/>
        <end position="264"/>
    </location>
</feature>
<protein>
    <submittedName>
        <fullName evidence="2">DUF58 domain-containing protein</fullName>
    </submittedName>
</protein>
<name>A0ABT4JWS2_9GAMM</name>
<dbReference type="InterPro" id="IPR002881">
    <property type="entry name" value="DUF58"/>
</dbReference>
<dbReference type="RefSeq" id="WP_269126764.1">
    <property type="nucleotide sequence ID" value="NZ_JAPUBN010000019.1"/>
</dbReference>
<proteinExistence type="predicted"/>
<gene>
    <name evidence="2" type="ORF">O1D97_14665</name>
</gene>
<organism evidence="2 3">
    <name type="scientific">Marinomonas phaeophyticola</name>
    <dbReference type="NCBI Taxonomy" id="3004091"/>
    <lineage>
        <taxon>Bacteria</taxon>
        <taxon>Pseudomonadati</taxon>
        <taxon>Pseudomonadota</taxon>
        <taxon>Gammaproteobacteria</taxon>
        <taxon>Oceanospirillales</taxon>
        <taxon>Oceanospirillaceae</taxon>
        <taxon>Marinomonas</taxon>
    </lineage>
</organism>
<reference evidence="2" key="1">
    <citation type="submission" date="2022-12" db="EMBL/GenBank/DDBJ databases">
        <title>Marinomonas 15G1-11 sp. nov, isolated from marine algae.</title>
        <authorList>
            <person name="Butt M."/>
            <person name="Choi D.G."/>
            <person name="Kim J.M."/>
            <person name="Lee J.K."/>
            <person name="Baek J.H."/>
            <person name="Jeon C.O."/>
        </authorList>
    </citation>
    <scope>NUCLEOTIDE SEQUENCE</scope>
    <source>
        <strain evidence="2">15G1-11</strain>
    </source>
</reference>
<dbReference type="Proteomes" id="UP001149719">
    <property type="component" value="Unassembled WGS sequence"/>
</dbReference>
<evidence type="ECO:0000313" key="3">
    <source>
        <dbReference type="Proteomes" id="UP001149719"/>
    </source>
</evidence>
<accession>A0ABT4JWS2</accession>
<evidence type="ECO:0000259" key="1">
    <source>
        <dbReference type="Pfam" id="PF01882"/>
    </source>
</evidence>
<dbReference type="Pfam" id="PF01882">
    <property type="entry name" value="DUF58"/>
    <property type="match status" value="1"/>
</dbReference>
<sequence>MDKLISPPSPILSNKDLIALAPYAKHLGKAAKKVKRTRANGQYQRPIKGHGMEMLELRQYQIHDEFRHIDWRVTARTGTPHTRIYAQENEHKRMLMLDISGSGYFGTRHTFISTRMVQVACLIAWRTQIQNDSLGYCLGFGDLIHQRAHIHNKKSFSSLVSQLAEATQVKHREKNSIVKPWEALHHDKSIKQQTIIILSDRLNVSDKDLKHLAQLAKHNYVYWIKIADTNAKKLPIGQYLMEDFNGLQWLSITKPTQHRITEELEKQVNLLKQQLHNIGIQLHQYDLPESPITIARHLLAIGAIH</sequence>
<dbReference type="EMBL" id="JAPUBN010000019">
    <property type="protein sequence ID" value="MCZ2722817.1"/>
    <property type="molecule type" value="Genomic_DNA"/>
</dbReference>